<comment type="caution">
    <text evidence="2">The sequence shown here is derived from an EMBL/GenBank/DDBJ whole genome shotgun (WGS) entry which is preliminary data.</text>
</comment>
<proteinExistence type="predicted"/>
<keyword evidence="1" id="KW-0732">Signal</keyword>
<feature type="chain" id="PRO_5001914976" description="Outer membrane protein beta-barrel domain-containing protein" evidence="1">
    <location>
        <begin position="21"/>
        <end position="166"/>
    </location>
</feature>
<dbReference type="EMBL" id="JRNQ01000111">
    <property type="protein sequence ID" value="KGF42593.1"/>
    <property type="molecule type" value="Genomic_DNA"/>
</dbReference>
<protein>
    <recommendedName>
        <fullName evidence="4">Outer membrane protein beta-barrel domain-containing protein</fullName>
    </recommendedName>
</protein>
<evidence type="ECO:0000256" key="1">
    <source>
        <dbReference type="SAM" id="SignalP"/>
    </source>
</evidence>
<dbReference type="RefSeq" id="WP_004372791.1">
    <property type="nucleotide sequence ID" value="NZ_JRNQ01000111.1"/>
</dbReference>
<evidence type="ECO:0000313" key="3">
    <source>
        <dbReference type="Proteomes" id="UP000029525"/>
    </source>
</evidence>
<feature type="signal peptide" evidence="1">
    <location>
        <begin position="1"/>
        <end position="20"/>
    </location>
</feature>
<evidence type="ECO:0000313" key="2">
    <source>
        <dbReference type="EMBL" id="KGF42593.1"/>
    </source>
</evidence>
<reference evidence="2 3" key="1">
    <citation type="submission" date="2014-07" db="EMBL/GenBank/DDBJ databases">
        <authorList>
            <person name="McCorrison J."/>
            <person name="Sanka R."/>
            <person name="Torralba M."/>
            <person name="Gillis M."/>
            <person name="Haft D.H."/>
            <person name="Methe B."/>
            <person name="Sutton G."/>
            <person name="Nelson K.E."/>
        </authorList>
    </citation>
    <scope>NUCLEOTIDE SEQUENCE [LARGE SCALE GENOMIC DNA]</scope>
    <source>
        <strain evidence="2 3">DNF00320</strain>
    </source>
</reference>
<gene>
    <name evidence="2" type="ORF">HMPREF0647_10965</name>
</gene>
<dbReference type="AlphaFoldDB" id="A0A096A6C5"/>
<evidence type="ECO:0008006" key="4">
    <source>
        <dbReference type="Google" id="ProtNLM"/>
    </source>
</evidence>
<sequence>MRKIVLSLMLGLFMLSKAYAGDGDQYITLNAGLLFQNTLNATFGYEKELPYDNAFEIFGEAGNRWARDPECGKVCSKSFWEHYYWNGGIVYKKSLVRWKNSTLRLDLGPVAGAYRGDYFFGAEGSLEYNYTLVNGWKLTIKQKNNVNFMHGDTFRNGLTIGIKVPL</sequence>
<accession>A0A096A6C5</accession>
<dbReference type="Proteomes" id="UP000029525">
    <property type="component" value="Unassembled WGS sequence"/>
</dbReference>
<name>A0A096A6C5_9BACT</name>
<organism evidence="2 3">
    <name type="scientific">Prevotella bivia DNF00320</name>
    <dbReference type="NCBI Taxonomy" id="1401068"/>
    <lineage>
        <taxon>Bacteria</taxon>
        <taxon>Pseudomonadati</taxon>
        <taxon>Bacteroidota</taxon>
        <taxon>Bacteroidia</taxon>
        <taxon>Bacteroidales</taxon>
        <taxon>Prevotellaceae</taxon>
        <taxon>Prevotella</taxon>
    </lineage>
</organism>